<protein>
    <submittedName>
        <fullName evidence="1 2">Uncharacterized protein</fullName>
    </submittedName>
</protein>
<organism evidence="1">
    <name type="scientific">Capitella teleta</name>
    <name type="common">Polychaete worm</name>
    <dbReference type="NCBI Taxonomy" id="283909"/>
    <lineage>
        <taxon>Eukaryota</taxon>
        <taxon>Metazoa</taxon>
        <taxon>Spiralia</taxon>
        <taxon>Lophotrochozoa</taxon>
        <taxon>Annelida</taxon>
        <taxon>Polychaeta</taxon>
        <taxon>Sedentaria</taxon>
        <taxon>Scolecida</taxon>
        <taxon>Capitellidae</taxon>
        <taxon>Capitella</taxon>
    </lineage>
</organism>
<dbReference type="EMBL" id="KB307619">
    <property type="protein sequence ID" value="ELT98697.1"/>
    <property type="molecule type" value="Genomic_DNA"/>
</dbReference>
<keyword evidence="3" id="KW-1185">Reference proteome</keyword>
<dbReference type="EMBL" id="AMQN01026923">
    <property type="status" value="NOT_ANNOTATED_CDS"/>
    <property type="molecule type" value="Genomic_DNA"/>
</dbReference>
<sequence>MAAIRDLFAMTKDDLNKETKKDIIRMVLAAKDAHRLWPEVNNRVNDNLPLNCYQSSSGLYGGHRGARHAGRSASLLLLRLDRADMLRGHAEVHPCMERAPHHRSEQHMSTNIAMNQLLYNTNYFLPSNSEMREIVVAKQQPEMRGGLNYIRKIYEKEMDALWPEKHYGNFVAKQQPEMRGGLNYIRKIYEKEMAAYGKRRKSIVA</sequence>
<proteinExistence type="predicted"/>
<dbReference type="HOGENOM" id="CLU_1338695_0_0_1"/>
<name>R7TYJ3_CAPTE</name>
<reference evidence="3" key="1">
    <citation type="submission" date="2012-12" db="EMBL/GenBank/DDBJ databases">
        <authorList>
            <person name="Hellsten U."/>
            <person name="Grimwood J."/>
            <person name="Chapman J.A."/>
            <person name="Shapiro H."/>
            <person name="Aerts A."/>
            <person name="Otillar R.P."/>
            <person name="Terry A.Y."/>
            <person name="Boore J.L."/>
            <person name="Simakov O."/>
            <person name="Marletaz F."/>
            <person name="Cho S.-J."/>
            <person name="Edsinger-Gonzales E."/>
            <person name="Havlak P."/>
            <person name="Kuo D.-H."/>
            <person name="Larsson T."/>
            <person name="Lv J."/>
            <person name="Arendt D."/>
            <person name="Savage R."/>
            <person name="Osoegawa K."/>
            <person name="de Jong P."/>
            <person name="Lindberg D.R."/>
            <person name="Seaver E.C."/>
            <person name="Weisblat D.A."/>
            <person name="Putnam N.H."/>
            <person name="Grigoriev I.V."/>
            <person name="Rokhsar D.S."/>
        </authorList>
    </citation>
    <scope>NUCLEOTIDE SEQUENCE</scope>
    <source>
        <strain evidence="3">I ESC-2004</strain>
    </source>
</reference>
<evidence type="ECO:0000313" key="2">
    <source>
        <dbReference type="EnsemblMetazoa" id="CapteP186759"/>
    </source>
</evidence>
<dbReference type="EnsemblMetazoa" id="CapteT186759">
    <property type="protein sequence ID" value="CapteP186759"/>
    <property type="gene ID" value="CapteG186759"/>
</dbReference>
<evidence type="ECO:0000313" key="3">
    <source>
        <dbReference type="Proteomes" id="UP000014760"/>
    </source>
</evidence>
<accession>R7TYJ3</accession>
<reference evidence="1 3" key="2">
    <citation type="journal article" date="2013" name="Nature">
        <title>Insights into bilaterian evolution from three spiralian genomes.</title>
        <authorList>
            <person name="Simakov O."/>
            <person name="Marletaz F."/>
            <person name="Cho S.J."/>
            <person name="Edsinger-Gonzales E."/>
            <person name="Havlak P."/>
            <person name="Hellsten U."/>
            <person name="Kuo D.H."/>
            <person name="Larsson T."/>
            <person name="Lv J."/>
            <person name="Arendt D."/>
            <person name="Savage R."/>
            <person name="Osoegawa K."/>
            <person name="de Jong P."/>
            <person name="Grimwood J."/>
            <person name="Chapman J.A."/>
            <person name="Shapiro H."/>
            <person name="Aerts A."/>
            <person name="Otillar R.P."/>
            <person name="Terry A.Y."/>
            <person name="Boore J.L."/>
            <person name="Grigoriev I.V."/>
            <person name="Lindberg D.R."/>
            <person name="Seaver E.C."/>
            <person name="Weisblat D.A."/>
            <person name="Putnam N.H."/>
            <person name="Rokhsar D.S."/>
        </authorList>
    </citation>
    <scope>NUCLEOTIDE SEQUENCE</scope>
    <source>
        <strain evidence="1 3">I ESC-2004</strain>
    </source>
</reference>
<dbReference type="Proteomes" id="UP000014760">
    <property type="component" value="Unassembled WGS sequence"/>
</dbReference>
<reference evidence="2" key="3">
    <citation type="submission" date="2015-06" db="UniProtKB">
        <authorList>
            <consortium name="EnsemblMetazoa"/>
        </authorList>
    </citation>
    <scope>IDENTIFICATION</scope>
</reference>
<dbReference type="AlphaFoldDB" id="R7TYJ3"/>
<evidence type="ECO:0000313" key="1">
    <source>
        <dbReference type="EMBL" id="ELT98697.1"/>
    </source>
</evidence>
<gene>
    <name evidence="1" type="ORF">CAPTEDRAFT_186759</name>
</gene>